<protein>
    <submittedName>
        <fullName evidence="2">Antigenic cell wall protein</fullName>
    </submittedName>
</protein>
<reference evidence="2" key="1">
    <citation type="journal article" date="2023" name="Mol. Phylogenet. Evol.">
        <title>Genome-scale phylogeny and comparative genomics of the fungal order Sordariales.</title>
        <authorList>
            <person name="Hensen N."/>
            <person name="Bonometti L."/>
            <person name="Westerberg I."/>
            <person name="Brannstrom I.O."/>
            <person name="Guillou S."/>
            <person name="Cros-Aarteil S."/>
            <person name="Calhoun S."/>
            <person name="Haridas S."/>
            <person name="Kuo A."/>
            <person name="Mondo S."/>
            <person name="Pangilinan J."/>
            <person name="Riley R."/>
            <person name="LaButti K."/>
            <person name="Andreopoulos B."/>
            <person name="Lipzen A."/>
            <person name="Chen C."/>
            <person name="Yan M."/>
            <person name="Daum C."/>
            <person name="Ng V."/>
            <person name="Clum A."/>
            <person name="Steindorff A."/>
            <person name="Ohm R.A."/>
            <person name="Martin F."/>
            <person name="Silar P."/>
            <person name="Natvig D.O."/>
            <person name="Lalanne C."/>
            <person name="Gautier V."/>
            <person name="Ament-Velasquez S.L."/>
            <person name="Kruys A."/>
            <person name="Hutchinson M.I."/>
            <person name="Powell A.J."/>
            <person name="Barry K."/>
            <person name="Miller A.N."/>
            <person name="Grigoriev I.V."/>
            <person name="Debuchy R."/>
            <person name="Gladieux P."/>
            <person name="Hiltunen Thoren M."/>
            <person name="Johannesson H."/>
        </authorList>
    </citation>
    <scope>NUCLEOTIDE SEQUENCE</scope>
    <source>
        <strain evidence="2">CBS 103.79</strain>
    </source>
</reference>
<dbReference type="Gene3D" id="1.20.1280.140">
    <property type="match status" value="1"/>
</dbReference>
<organism evidence="2 3">
    <name type="scientific">Staphylotrichum tortipilum</name>
    <dbReference type="NCBI Taxonomy" id="2831512"/>
    <lineage>
        <taxon>Eukaryota</taxon>
        <taxon>Fungi</taxon>
        <taxon>Dikarya</taxon>
        <taxon>Ascomycota</taxon>
        <taxon>Pezizomycotina</taxon>
        <taxon>Sordariomycetes</taxon>
        <taxon>Sordariomycetidae</taxon>
        <taxon>Sordariales</taxon>
        <taxon>Chaetomiaceae</taxon>
        <taxon>Staphylotrichum</taxon>
    </lineage>
</organism>
<feature type="signal peptide" evidence="1">
    <location>
        <begin position="1"/>
        <end position="18"/>
    </location>
</feature>
<dbReference type="AlphaFoldDB" id="A0AAN6MDQ7"/>
<accession>A0AAN6MDQ7</accession>
<reference evidence="2" key="2">
    <citation type="submission" date="2023-05" db="EMBL/GenBank/DDBJ databases">
        <authorList>
            <consortium name="Lawrence Berkeley National Laboratory"/>
            <person name="Steindorff A."/>
            <person name="Hensen N."/>
            <person name="Bonometti L."/>
            <person name="Westerberg I."/>
            <person name="Brannstrom I.O."/>
            <person name="Guillou S."/>
            <person name="Cros-Aarteil S."/>
            <person name="Calhoun S."/>
            <person name="Haridas S."/>
            <person name="Kuo A."/>
            <person name="Mondo S."/>
            <person name="Pangilinan J."/>
            <person name="Riley R."/>
            <person name="Labutti K."/>
            <person name="Andreopoulos B."/>
            <person name="Lipzen A."/>
            <person name="Chen C."/>
            <person name="Yanf M."/>
            <person name="Daum C."/>
            <person name="Ng V."/>
            <person name="Clum A."/>
            <person name="Ohm R."/>
            <person name="Martin F."/>
            <person name="Silar P."/>
            <person name="Natvig D."/>
            <person name="Lalanne C."/>
            <person name="Gautier V."/>
            <person name="Ament-Velasquez S.L."/>
            <person name="Kruys A."/>
            <person name="Hutchinson M.I."/>
            <person name="Powell A.J."/>
            <person name="Barry K."/>
            <person name="Miller A.N."/>
            <person name="Grigoriev I.V."/>
            <person name="Debuchy R."/>
            <person name="Gladieux P."/>
            <person name="Thoren M.H."/>
            <person name="Johannesson H."/>
        </authorList>
    </citation>
    <scope>NUCLEOTIDE SEQUENCE</scope>
    <source>
        <strain evidence="2">CBS 103.79</strain>
    </source>
</reference>
<dbReference type="GO" id="GO:0005576">
    <property type="term" value="C:extracellular region"/>
    <property type="evidence" value="ECO:0007669"/>
    <property type="project" value="TreeGrafter"/>
</dbReference>
<dbReference type="Pfam" id="PF12296">
    <property type="entry name" value="HsbA"/>
    <property type="match status" value="1"/>
</dbReference>
<dbReference type="PANTHER" id="PTHR38123:SF6">
    <property type="entry name" value="CELL WALL SERINE-THREONINE-RICH GALACTOMANNOPROTEIN MP1 (AFU_ORTHOLOGUE AFUA_4G03240)"/>
    <property type="match status" value="1"/>
</dbReference>
<proteinExistence type="predicted"/>
<keyword evidence="3" id="KW-1185">Reference proteome</keyword>
<dbReference type="Proteomes" id="UP001303889">
    <property type="component" value="Unassembled WGS sequence"/>
</dbReference>
<feature type="chain" id="PRO_5042882363" evidence="1">
    <location>
        <begin position="19"/>
        <end position="170"/>
    </location>
</feature>
<dbReference type="EMBL" id="MU855861">
    <property type="protein sequence ID" value="KAK3898905.1"/>
    <property type="molecule type" value="Genomic_DNA"/>
</dbReference>
<evidence type="ECO:0000313" key="3">
    <source>
        <dbReference type="Proteomes" id="UP001303889"/>
    </source>
</evidence>
<name>A0AAN6MDQ7_9PEZI</name>
<dbReference type="PANTHER" id="PTHR38123">
    <property type="entry name" value="CELL WALL SERINE-THREONINE-RICH GALACTOMANNOPROTEIN MP1 (AFU_ORTHOLOGUE AFUA_4G03240)"/>
    <property type="match status" value="1"/>
</dbReference>
<evidence type="ECO:0000313" key="2">
    <source>
        <dbReference type="EMBL" id="KAK3898905.1"/>
    </source>
</evidence>
<gene>
    <name evidence="2" type="ORF">C8A05DRAFT_37489</name>
</gene>
<keyword evidence="1" id="KW-0732">Signal</keyword>
<dbReference type="InterPro" id="IPR021054">
    <property type="entry name" value="Cell_wall_mannoprotein_1"/>
</dbReference>
<sequence length="170" mass="17667">MKFTALLLPLTLASTTLASSKTISSALATVDAATTKLGTAVTSWRGDLLGTLPIIAESTALLIEVKKGTKTAKDSAPLDLPATLDVATATNKLVASVNTTLGALISSKKKFDKLLLSPIIYGNLGLQKYATEEMSKAIIAKVPSGLQDLAKGLVAPISKSFELALDTFHP</sequence>
<evidence type="ECO:0000256" key="1">
    <source>
        <dbReference type="SAM" id="SignalP"/>
    </source>
</evidence>
<comment type="caution">
    <text evidence="2">The sequence shown here is derived from an EMBL/GenBank/DDBJ whole genome shotgun (WGS) entry which is preliminary data.</text>
</comment>